<keyword evidence="1" id="KW-0696">RNA-directed RNA polymerase</keyword>
<protein>
    <recommendedName>
        <fullName evidence="1">RNA-dependent RNA polymerase</fullName>
        <ecNumber evidence="1">2.7.7.48</ecNumber>
    </recommendedName>
</protein>
<dbReference type="PANTHER" id="PTHR23079:SF55">
    <property type="entry name" value="RNA-DIRECTED RNA POLYMERASE"/>
    <property type="match status" value="1"/>
</dbReference>
<evidence type="ECO:0000313" key="3">
    <source>
        <dbReference type="EMBL" id="THH11989.1"/>
    </source>
</evidence>
<gene>
    <name evidence="3" type="ORF">EW145_g298</name>
</gene>
<sequence length="1150" mass="131159">MEIELKHIDYGADLYQVKEVFARILHSDEFRGRSEDGAQLINFQVVLGGSEFQRHNGTGTLIIPSRKMGQLLLTKAANGDVSPVIDSRRSGRSRRILMRESNHRPSKGILETLKKVSYQDPSVDRDRDDKLLELSASLRVDKLQFGVWLQNPPQQLCPGLQLQNSARCRMTFAVEWEKDYTAIGNAQLSLELEHKLIRIQLGDPSLDDEAHSIVIKFSNIQQMWIGIEFRPYICFKVFTPAVLESECFNRILTGVLSQDTRKFRRRVDAIDESHRRSKTCTNDLLGKLWNDITDLAHTHPALAGTILRDYAQSIIADSHNTDHVKRFQNLRDFRLGFTVASILPPTDSLMACHHVTFTPTRMLLEGPYVTQSNRVLRRYAGYHDNFLRVDFRDEDRLQYRWDREVDGTTFLQERVGGILKNGFNLAGKYFEFLAYSSSALREHAVWFVSPFHHPDKRSVNAASIRREEGDFSDNLAYPAKFAARLAQAFTATDPSVKVTREQWCEIADLGQSPYQHTDGVGTISRQLAKLIWEELCRCNAGWVKFAEPSAYQIRFLGYKGVVCIDSQLKGIMMHLRPSMAKFEVKNLDVADIEIAKPFHSPGTFYLNRPLVMLLEDRGANRKAFLNLLDMALADVQMARDNIKHLISVMKRHGLGATFGLPALLQKLSDSNSYGLNLDRQASAGSLRSPFIDELVYCTVSSVLRDIKYRCRIPVPKSWTLVGVADEGPSYIEQGLFREEDVFILQEGEIYACIQLDAESEPVFLQRNCNISRSPTIHPGDVQRVFAIGKPPADKICAFRDLVNVVVFPSRGKRSLASCLSGGDLDGDIYDICQYHPLFLNRHEEPAKFLTVPKWEIDVDTLKNRRTGKIDQEKVIPYVCDFIVEYINSDVLAKPEGVCDKGCIQLAELCNQAVDYPKNGMPVDISNIPRRLIPYKPDWKRGEELNARETDFYRSERALGYLYRAVEIEARPSPMPGSDKPMPLAEHPIYNALRPVVDAKLKDTSMPETKVEEVQKLFRRYSEELRYICTTHALTDHSTQLSEAEIVIGTVLAQCSQHRWRQERIYRMRLHSSNLIKEIKDEILPKKLHAMSISETEKSLEYAWTAWKLIIERIASLKANGNVFGLNSFGLLVLNVVFDCLEHIDFVRGYE</sequence>
<evidence type="ECO:0000256" key="1">
    <source>
        <dbReference type="RuleBase" id="RU363098"/>
    </source>
</evidence>
<comment type="similarity">
    <text evidence="1">Belongs to the RdRP family.</text>
</comment>
<dbReference type="Pfam" id="PF05183">
    <property type="entry name" value="RdRP"/>
    <property type="match status" value="1"/>
</dbReference>
<dbReference type="PANTHER" id="PTHR23079">
    <property type="entry name" value="RNA-DEPENDENT RNA POLYMERASE"/>
    <property type="match status" value="1"/>
</dbReference>
<dbReference type="InterPro" id="IPR057596">
    <property type="entry name" value="RDRP_core"/>
</dbReference>
<name>A0A4S4LJ55_9AGAM</name>
<reference evidence="3 4" key="1">
    <citation type="submission" date="2019-02" db="EMBL/GenBank/DDBJ databases">
        <title>Genome sequencing of the rare red list fungi Phellinidium pouzarii.</title>
        <authorList>
            <person name="Buettner E."/>
            <person name="Kellner H."/>
        </authorList>
    </citation>
    <scope>NUCLEOTIDE SEQUENCE [LARGE SCALE GENOMIC DNA]</scope>
    <source>
        <strain evidence="3 4">DSM 108285</strain>
    </source>
</reference>
<keyword evidence="1" id="KW-0808">Transferase</keyword>
<dbReference type="EC" id="2.7.7.48" evidence="1"/>
<comment type="caution">
    <text evidence="3">The sequence shown here is derived from an EMBL/GenBank/DDBJ whole genome shotgun (WGS) entry which is preliminary data.</text>
</comment>
<organism evidence="3 4">
    <name type="scientific">Phellinidium pouzarii</name>
    <dbReference type="NCBI Taxonomy" id="167371"/>
    <lineage>
        <taxon>Eukaryota</taxon>
        <taxon>Fungi</taxon>
        <taxon>Dikarya</taxon>
        <taxon>Basidiomycota</taxon>
        <taxon>Agaricomycotina</taxon>
        <taxon>Agaricomycetes</taxon>
        <taxon>Hymenochaetales</taxon>
        <taxon>Hymenochaetaceae</taxon>
        <taxon>Phellinidium</taxon>
    </lineage>
</organism>
<proteinExistence type="inferred from homology"/>
<dbReference type="GO" id="GO:0031380">
    <property type="term" value="C:nuclear RNA-directed RNA polymerase complex"/>
    <property type="evidence" value="ECO:0007669"/>
    <property type="project" value="TreeGrafter"/>
</dbReference>
<evidence type="ECO:0000259" key="2">
    <source>
        <dbReference type="Pfam" id="PF05183"/>
    </source>
</evidence>
<dbReference type="GO" id="GO:0003968">
    <property type="term" value="F:RNA-directed RNA polymerase activity"/>
    <property type="evidence" value="ECO:0007669"/>
    <property type="project" value="UniProtKB-KW"/>
</dbReference>
<dbReference type="EMBL" id="SGPK01000005">
    <property type="protein sequence ID" value="THH11989.1"/>
    <property type="molecule type" value="Genomic_DNA"/>
</dbReference>
<evidence type="ECO:0000313" key="4">
    <source>
        <dbReference type="Proteomes" id="UP000308199"/>
    </source>
</evidence>
<dbReference type="GO" id="GO:0003723">
    <property type="term" value="F:RNA binding"/>
    <property type="evidence" value="ECO:0007669"/>
    <property type="project" value="UniProtKB-KW"/>
</dbReference>
<keyword evidence="1" id="KW-0694">RNA-binding</keyword>
<dbReference type="OrthoDB" id="6513042at2759"/>
<feature type="domain" description="RDRP core" evidence="2">
    <location>
        <begin position="357"/>
        <end position="965"/>
    </location>
</feature>
<dbReference type="InterPro" id="IPR007855">
    <property type="entry name" value="RDRP"/>
</dbReference>
<accession>A0A4S4LJ55</accession>
<keyword evidence="1" id="KW-0548">Nucleotidyltransferase</keyword>
<dbReference type="AlphaFoldDB" id="A0A4S4LJ55"/>
<dbReference type="Proteomes" id="UP000308199">
    <property type="component" value="Unassembled WGS sequence"/>
</dbReference>
<comment type="catalytic activity">
    <reaction evidence="1">
        <text>RNA(n) + a ribonucleoside 5'-triphosphate = RNA(n+1) + diphosphate</text>
        <dbReference type="Rhea" id="RHEA:21248"/>
        <dbReference type="Rhea" id="RHEA-COMP:14527"/>
        <dbReference type="Rhea" id="RHEA-COMP:17342"/>
        <dbReference type="ChEBI" id="CHEBI:33019"/>
        <dbReference type="ChEBI" id="CHEBI:61557"/>
        <dbReference type="ChEBI" id="CHEBI:140395"/>
        <dbReference type="EC" id="2.7.7.48"/>
    </reaction>
</comment>
<keyword evidence="4" id="KW-1185">Reference proteome</keyword>
<dbReference type="GO" id="GO:0030422">
    <property type="term" value="P:siRNA processing"/>
    <property type="evidence" value="ECO:0007669"/>
    <property type="project" value="TreeGrafter"/>
</dbReference>